<dbReference type="Proteomes" id="UP001054252">
    <property type="component" value="Unassembled WGS sequence"/>
</dbReference>
<comment type="caution">
    <text evidence="1">The sequence shown here is derived from an EMBL/GenBank/DDBJ whole genome shotgun (WGS) entry which is preliminary data.</text>
</comment>
<evidence type="ECO:0008006" key="3">
    <source>
        <dbReference type="Google" id="ProtNLM"/>
    </source>
</evidence>
<reference evidence="1 2" key="1">
    <citation type="journal article" date="2021" name="Commun. Biol.">
        <title>The genome of Shorea leprosula (Dipterocarpaceae) highlights the ecological relevance of drought in aseasonal tropical rainforests.</title>
        <authorList>
            <person name="Ng K.K.S."/>
            <person name="Kobayashi M.J."/>
            <person name="Fawcett J.A."/>
            <person name="Hatakeyama M."/>
            <person name="Paape T."/>
            <person name="Ng C.H."/>
            <person name="Ang C.C."/>
            <person name="Tnah L.H."/>
            <person name="Lee C.T."/>
            <person name="Nishiyama T."/>
            <person name="Sese J."/>
            <person name="O'Brien M.J."/>
            <person name="Copetti D."/>
            <person name="Mohd Noor M.I."/>
            <person name="Ong R.C."/>
            <person name="Putra M."/>
            <person name="Sireger I.Z."/>
            <person name="Indrioko S."/>
            <person name="Kosugi Y."/>
            <person name="Izuno A."/>
            <person name="Isagi Y."/>
            <person name="Lee S.L."/>
            <person name="Shimizu K.K."/>
        </authorList>
    </citation>
    <scope>NUCLEOTIDE SEQUENCE [LARGE SCALE GENOMIC DNA]</scope>
    <source>
        <strain evidence="1">214</strain>
    </source>
</reference>
<gene>
    <name evidence="1" type="ORF">SLEP1_g7722</name>
</gene>
<accession>A0AAV5I3X0</accession>
<proteinExistence type="predicted"/>
<keyword evidence="2" id="KW-1185">Reference proteome</keyword>
<name>A0AAV5I3X0_9ROSI</name>
<protein>
    <recommendedName>
        <fullName evidence="3">Ribosomal protein L32</fullName>
    </recommendedName>
</protein>
<dbReference type="AlphaFoldDB" id="A0AAV5I3X0"/>
<evidence type="ECO:0000313" key="1">
    <source>
        <dbReference type="EMBL" id="GKU94196.1"/>
    </source>
</evidence>
<organism evidence="1 2">
    <name type="scientific">Rubroshorea leprosula</name>
    <dbReference type="NCBI Taxonomy" id="152421"/>
    <lineage>
        <taxon>Eukaryota</taxon>
        <taxon>Viridiplantae</taxon>
        <taxon>Streptophyta</taxon>
        <taxon>Embryophyta</taxon>
        <taxon>Tracheophyta</taxon>
        <taxon>Spermatophyta</taxon>
        <taxon>Magnoliopsida</taxon>
        <taxon>eudicotyledons</taxon>
        <taxon>Gunneridae</taxon>
        <taxon>Pentapetalae</taxon>
        <taxon>rosids</taxon>
        <taxon>malvids</taxon>
        <taxon>Malvales</taxon>
        <taxon>Dipterocarpaceae</taxon>
        <taxon>Rubroshorea</taxon>
    </lineage>
</organism>
<sequence>MLLSKAIDLTARIQVREALFKPKPSYIKENLVYQFFFHFQFIIPKLY</sequence>
<evidence type="ECO:0000313" key="2">
    <source>
        <dbReference type="Proteomes" id="UP001054252"/>
    </source>
</evidence>
<dbReference type="EMBL" id="BPVZ01000008">
    <property type="protein sequence ID" value="GKU94196.1"/>
    <property type="molecule type" value="Genomic_DNA"/>
</dbReference>